<dbReference type="InterPro" id="IPR032710">
    <property type="entry name" value="NTF2-like_dom_sf"/>
</dbReference>
<dbReference type="SUPFAM" id="SSF54427">
    <property type="entry name" value="NTF2-like"/>
    <property type="match status" value="1"/>
</dbReference>
<dbReference type="InterPro" id="IPR037401">
    <property type="entry name" value="SnoaL-like"/>
</dbReference>
<dbReference type="Proteomes" id="UP001193035">
    <property type="component" value="Unassembled WGS sequence"/>
</dbReference>
<evidence type="ECO:0000313" key="3">
    <source>
        <dbReference type="Proteomes" id="UP001193035"/>
    </source>
</evidence>
<gene>
    <name evidence="2" type="ORF">FGK63_11785</name>
</gene>
<keyword evidence="2" id="KW-0413">Isomerase</keyword>
<keyword evidence="3" id="KW-1185">Reference proteome</keyword>
<dbReference type="PANTHER" id="PTHR41252">
    <property type="entry name" value="BLR2505 PROTEIN"/>
    <property type="match status" value="1"/>
</dbReference>
<comment type="caution">
    <text evidence="2">The sequence shown here is derived from an EMBL/GenBank/DDBJ whole genome shotgun (WGS) entry which is preliminary data.</text>
</comment>
<evidence type="ECO:0000313" key="2">
    <source>
        <dbReference type="EMBL" id="TMV06799.1"/>
    </source>
</evidence>
<evidence type="ECO:0000259" key="1">
    <source>
        <dbReference type="Pfam" id="PF12680"/>
    </source>
</evidence>
<dbReference type="Gene3D" id="3.10.450.50">
    <property type="match status" value="1"/>
</dbReference>
<dbReference type="GO" id="GO:0016853">
    <property type="term" value="F:isomerase activity"/>
    <property type="evidence" value="ECO:0007669"/>
    <property type="project" value="UniProtKB-KW"/>
</dbReference>
<organism evidence="2 3">
    <name type="scientific">Ruegeria sediminis</name>
    <dbReference type="NCBI Taxonomy" id="2583820"/>
    <lineage>
        <taxon>Bacteria</taxon>
        <taxon>Pseudomonadati</taxon>
        <taxon>Pseudomonadota</taxon>
        <taxon>Alphaproteobacteria</taxon>
        <taxon>Rhodobacterales</taxon>
        <taxon>Roseobacteraceae</taxon>
        <taxon>Ruegeria</taxon>
    </lineage>
</organism>
<accession>A0ABY2WX16</accession>
<proteinExistence type="predicted"/>
<name>A0ABY2WX16_9RHOB</name>
<dbReference type="Pfam" id="PF12680">
    <property type="entry name" value="SnoaL_2"/>
    <property type="match status" value="1"/>
</dbReference>
<dbReference type="EMBL" id="VCPD01000004">
    <property type="protein sequence ID" value="TMV06799.1"/>
    <property type="molecule type" value="Genomic_DNA"/>
</dbReference>
<dbReference type="PANTHER" id="PTHR41252:SF1">
    <property type="entry name" value="BLR2505 PROTEIN"/>
    <property type="match status" value="1"/>
</dbReference>
<protein>
    <submittedName>
        <fullName evidence="2">Ketosteroid isomerase</fullName>
    </submittedName>
</protein>
<reference evidence="2 3" key="1">
    <citation type="submission" date="2019-05" db="EMBL/GenBank/DDBJ databases">
        <title>Ruegeria sp. nov., isolated from tidal flat.</title>
        <authorList>
            <person name="Kim W."/>
        </authorList>
    </citation>
    <scope>NUCLEOTIDE SEQUENCE [LARGE SCALE GENOMIC DNA]</scope>
    <source>
        <strain evidence="2 3">CAU 1488</strain>
    </source>
</reference>
<sequence>MGCGQHAKRRMRLEPGLFFDQHSDCSAADEIEQSVRGDHLSVSENKRLIREAFRPWESGDSKPFFDLIADDVDWTVIGTTQVSGVYRSKQDLIDRAFGLLLDRLDGGLRTRFVDLAMEGDKAFLRFESSGVSKTGVRYEQAYCWAMVMRNRRIVEITAYLDTDLLRRVFD</sequence>
<feature type="domain" description="SnoaL-like" evidence="1">
    <location>
        <begin position="50"/>
        <end position="156"/>
    </location>
</feature>